<evidence type="ECO:0000259" key="10">
    <source>
        <dbReference type="Pfam" id="PF05572"/>
    </source>
</evidence>
<evidence type="ECO:0000256" key="2">
    <source>
        <dbReference type="ARBA" id="ARBA00022670"/>
    </source>
</evidence>
<evidence type="ECO:0000313" key="12">
    <source>
        <dbReference type="Proteomes" id="UP000243797"/>
    </source>
</evidence>
<dbReference type="Proteomes" id="UP000243797">
    <property type="component" value="Unassembled WGS sequence"/>
</dbReference>
<feature type="region of interest" description="Disordered" evidence="9">
    <location>
        <begin position="291"/>
        <end position="362"/>
    </location>
</feature>
<feature type="domain" description="Peptidase M43 pregnancy-associated plasma-A" evidence="10">
    <location>
        <begin position="166"/>
        <end position="285"/>
    </location>
</feature>
<dbReference type="PANTHER" id="PTHR47466:SF1">
    <property type="entry name" value="METALLOPROTEASE MEP1 (AFU_ORTHOLOGUE AFUA_1G07730)-RELATED"/>
    <property type="match status" value="1"/>
</dbReference>
<protein>
    <submittedName>
        <fullName evidence="11">Cell morphoproteinsis protein PAG1</fullName>
    </submittedName>
</protein>
<proteinExistence type="inferred from homology"/>
<gene>
    <name evidence="11" type="ORF">CAC42_4915</name>
</gene>
<evidence type="ECO:0000256" key="8">
    <source>
        <dbReference type="ARBA" id="ARBA00023157"/>
    </source>
</evidence>
<evidence type="ECO:0000256" key="4">
    <source>
        <dbReference type="ARBA" id="ARBA00022729"/>
    </source>
</evidence>
<keyword evidence="8" id="KW-1015">Disulfide bond</keyword>
<comment type="caution">
    <text evidence="11">The sequence shown here is derived from an EMBL/GenBank/DDBJ whole genome shotgun (WGS) entry which is preliminary data.</text>
</comment>
<dbReference type="STRING" id="2082308.A0A2K1QPL8"/>
<keyword evidence="7" id="KW-0482">Metalloprotease</keyword>
<evidence type="ECO:0000313" key="11">
    <source>
        <dbReference type="EMBL" id="PNS16951.1"/>
    </source>
</evidence>
<keyword evidence="12" id="KW-1185">Reference proteome</keyword>
<dbReference type="Gene3D" id="3.40.390.10">
    <property type="entry name" value="Collagenase (Catalytic Domain)"/>
    <property type="match status" value="1"/>
</dbReference>
<accession>A0A2K1QPL8</accession>
<keyword evidence="6" id="KW-0862">Zinc</keyword>
<dbReference type="PANTHER" id="PTHR47466">
    <property type="match status" value="1"/>
</dbReference>
<dbReference type="OrthoDB" id="536211at2759"/>
<dbReference type="SUPFAM" id="SSF55486">
    <property type="entry name" value="Metalloproteases ('zincins'), catalytic domain"/>
    <property type="match status" value="1"/>
</dbReference>
<keyword evidence="3" id="KW-0479">Metal-binding</keyword>
<dbReference type="InParanoid" id="A0A2K1QPL8"/>
<evidence type="ECO:0000256" key="7">
    <source>
        <dbReference type="ARBA" id="ARBA00023049"/>
    </source>
</evidence>
<evidence type="ECO:0000256" key="9">
    <source>
        <dbReference type="SAM" id="MobiDB-lite"/>
    </source>
</evidence>
<organism evidence="11 12">
    <name type="scientific">Sphaceloma murrayae</name>
    <dbReference type="NCBI Taxonomy" id="2082308"/>
    <lineage>
        <taxon>Eukaryota</taxon>
        <taxon>Fungi</taxon>
        <taxon>Dikarya</taxon>
        <taxon>Ascomycota</taxon>
        <taxon>Pezizomycotina</taxon>
        <taxon>Dothideomycetes</taxon>
        <taxon>Dothideomycetidae</taxon>
        <taxon>Myriangiales</taxon>
        <taxon>Elsinoaceae</taxon>
        <taxon>Sphaceloma</taxon>
    </lineage>
</organism>
<dbReference type="EMBL" id="NKHZ01000055">
    <property type="protein sequence ID" value="PNS16951.1"/>
    <property type="molecule type" value="Genomic_DNA"/>
</dbReference>
<dbReference type="GO" id="GO:0008237">
    <property type="term" value="F:metallopeptidase activity"/>
    <property type="evidence" value="ECO:0007669"/>
    <property type="project" value="UniProtKB-KW"/>
</dbReference>
<evidence type="ECO:0000256" key="3">
    <source>
        <dbReference type="ARBA" id="ARBA00022723"/>
    </source>
</evidence>
<reference evidence="11 12" key="1">
    <citation type="submission" date="2017-06" db="EMBL/GenBank/DDBJ databases">
        <title>Draft genome sequence of a variant of Elsinoe murrayae.</title>
        <authorList>
            <person name="Cheng Q."/>
        </authorList>
    </citation>
    <scope>NUCLEOTIDE SEQUENCE [LARGE SCALE GENOMIC DNA]</scope>
    <source>
        <strain evidence="11 12">CQ-2017a</strain>
    </source>
</reference>
<dbReference type="InterPro" id="IPR008754">
    <property type="entry name" value="Peptidase_M43"/>
</dbReference>
<dbReference type="InterPro" id="IPR024079">
    <property type="entry name" value="MetalloPept_cat_dom_sf"/>
</dbReference>
<evidence type="ECO:0000256" key="5">
    <source>
        <dbReference type="ARBA" id="ARBA00022801"/>
    </source>
</evidence>
<dbReference type="GO" id="GO:0046872">
    <property type="term" value="F:metal ion binding"/>
    <property type="evidence" value="ECO:0007669"/>
    <property type="project" value="UniProtKB-KW"/>
</dbReference>
<evidence type="ECO:0000256" key="1">
    <source>
        <dbReference type="ARBA" id="ARBA00008721"/>
    </source>
</evidence>
<feature type="compositionally biased region" description="Pro residues" evidence="9">
    <location>
        <begin position="300"/>
        <end position="355"/>
    </location>
</feature>
<sequence>MKTYFATAAAAYALVSGASAQGSSSKVKPCGNIEVPDEMMAPASNFVVSSNSLAADFSVAEGEVAAEAATNIDVYAHVVTGEAEKDAFTQAQVDRQIAKMNEAYAPANIAFTLRGTDFTVNQAWSSVALSGGRSGTAEREMQSTLGKGDYATLNLFFTADMQGSVGGWCQYPSSGGARREGPASGCIVKAENLPKQNTRGVETGGGTAIHETGHWLGLIHTFEGGCEQGDQVDDTPPQTGPSNGCRNLQNGCAGAAVPLGNNFMDYGPETCRNTFSAGQIQRMNTMWTTMRLPGRKNTPAPAPAPSPSPSPEPSPEPSPAPAPAPSPAPEPEPVPSPEPTPTPSPAPAPTNPTTPRPGTTMTLEELIAKIKELLGM</sequence>
<dbReference type="GO" id="GO:0006508">
    <property type="term" value="P:proteolysis"/>
    <property type="evidence" value="ECO:0007669"/>
    <property type="project" value="UniProtKB-KW"/>
</dbReference>
<keyword evidence="2" id="KW-0645">Protease</keyword>
<evidence type="ECO:0000256" key="6">
    <source>
        <dbReference type="ARBA" id="ARBA00022833"/>
    </source>
</evidence>
<comment type="similarity">
    <text evidence="1">Belongs to the peptidase M43B family.</text>
</comment>
<keyword evidence="5" id="KW-0378">Hydrolase</keyword>
<keyword evidence="4" id="KW-0732">Signal</keyword>
<dbReference type="CDD" id="cd04275">
    <property type="entry name" value="ZnMc_pappalysin_like"/>
    <property type="match status" value="1"/>
</dbReference>
<dbReference type="AlphaFoldDB" id="A0A2K1QPL8"/>
<name>A0A2K1QPL8_9PEZI</name>
<dbReference type="Pfam" id="PF05572">
    <property type="entry name" value="Peptidase_M43"/>
    <property type="match status" value="1"/>
</dbReference>